<feature type="binding site" evidence="7">
    <location>
        <begin position="145"/>
        <end position="152"/>
    </location>
    <ligand>
        <name>ATP</name>
        <dbReference type="ChEBI" id="CHEBI:30616"/>
    </ligand>
</feature>
<feature type="coiled-coil region" evidence="8">
    <location>
        <begin position="609"/>
        <end position="638"/>
    </location>
</feature>
<keyword evidence="3 7" id="KW-0547">Nucleotide-binding</keyword>
<evidence type="ECO:0000256" key="4">
    <source>
        <dbReference type="ARBA" id="ARBA00022840"/>
    </source>
</evidence>
<dbReference type="Pfam" id="PF00225">
    <property type="entry name" value="Kinesin"/>
    <property type="match status" value="1"/>
</dbReference>
<proteinExistence type="inferred from homology"/>
<dbReference type="InterPro" id="IPR001752">
    <property type="entry name" value="Kinesin_motor_dom"/>
</dbReference>
<dbReference type="PANTHER" id="PTHR47969">
    <property type="entry name" value="CHROMOSOME-ASSOCIATED KINESIN KIF4A-RELATED"/>
    <property type="match status" value="1"/>
</dbReference>
<evidence type="ECO:0000256" key="5">
    <source>
        <dbReference type="ARBA" id="ARBA00023054"/>
    </source>
</evidence>
<evidence type="ECO:0000256" key="3">
    <source>
        <dbReference type="ARBA" id="ARBA00022741"/>
    </source>
</evidence>
<dbReference type="InterPro" id="IPR027417">
    <property type="entry name" value="P-loop_NTPase"/>
</dbReference>
<gene>
    <name evidence="10" type="ORF">PEVE_00024051</name>
</gene>
<evidence type="ECO:0000256" key="7">
    <source>
        <dbReference type="PROSITE-ProRule" id="PRU00283"/>
    </source>
</evidence>
<accession>A0ABN8SPB3</accession>
<evidence type="ECO:0000259" key="9">
    <source>
        <dbReference type="PROSITE" id="PS50067"/>
    </source>
</evidence>
<dbReference type="InterPro" id="IPR036961">
    <property type="entry name" value="Kinesin_motor_dom_sf"/>
</dbReference>
<feature type="coiled-coil region" evidence="8">
    <location>
        <begin position="541"/>
        <end position="582"/>
    </location>
</feature>
<reference evidence="10 11" key="1">
    <citation type="submission" date="2022-05" db="EMBL/GenBank/DDBJ databases">
        <authorList>
            <consortium name="Genoscope - CEA"/>
            <person name="William W."/>
        </authorList>
    </citation>
    <scope>NUCLEOTIDE SEQUENCE [LARGE SCALE GENOMIC DNA]</scope>
</reference>
<dbReference type="InterPro" id="IPR027640">
    <property type="entry name" value="Kinesin-like_fam"/>
</dbReference>
<keyword evidence="6" id="KW-0206">Cytoskeleton</keyword>
<evidence type="ECO:0000313" key="11">
    <source>
        <dbReference type="Proteomes" id="UP001159427"/>
    </source>
</evidence>
<comment type="subcellular location">
    <subcellularLocation>
        <location evidence="1">Cytoplasm</location>
        <location evidence="1">Cytoskeleton</location>
    </subcellularLocation>
</comment>
<evidence type="ECO:0000256" key="2">
    <source>
        <dbReference type="ARBA" id="ARBA00022490"/>
    </source>
</evidence>
<dbReference type="SMART" id="SM00129">
    <property type="entry name" value="KISc"/>
    <property type="match status" value="1"/>
</dbReference>
<keyword evidence="2" id="KW-0963">Cytoplasm</keyword>
<evidence type="ECO:0000256" key="8">
    <source>
        <dbReference type="SAM" id="Coils"/>
    </source>
</evidence>
<keyword evidence="11" id="KW-1185">Reference proteome</keyword>
<dbReference type="EMBL" id="CALNXI010003202">
    <property type="protein sequence ID" value="CAH3192501.1"/>
    <property type="molecule type" value="Genomic_DNA"/>
</dbReference>
<evidence type="ECO:0000256" key="1">
    <source>
        <dbReference type="ARBA" id="ARBA00004245"/>
    </source>
</evidence>
<comment type="caution">
    <text evidence="10">The sequence shown here is derived from an EMBL/GenBank/DDBJ whole genome shotgun (WGS) entry which is preliminary data.</text>
</comment>
<comment type="similarity">
    <text evidence="7">Belongs to the TRAFAC class myosin-kinesin ATPase superfamily. Kinesin family.</text>
</comment>
<keyword evidence="7" id="KW-0505">Motor protein</keyword>
<organism evidence="10 11">
    <name type="scientific">Porites evermanni</name>
    <dbReference type="NCBI Taxonomy" id="104178"/>
    <lineage>
        <taxon>Eukaryota</taxon>
        <taxon>Metazoa</taxon>
        <taxon>Cnidaria</taxon>
        <taxon>Anthozoa</taxon>
        <taxon>Hexacorallia</taxon>
        <taxon>Scleractinia</taxon>
        <taxon>Fungiina</taxon>
        <taxon>Poritidae</taxon>
        <taxon>Porites</taxon>
    </lineage>
</organism>
<name>A0ABN8SPB3_9CNID</name>
<feature type="coiled-coil region" evidence="8">
    <location>
        <begin position="474"/>
        <end position="515"/>
    </location>
</feature>
<feature type="coiled-coil region" evidence="8">
    <location>
        <begin position="666"/>
        <end position="758"/>
    </location>
</feature>
<dbReference type="PROSITE" id="PS50067">
    <property type="entry name" value="KINESIN_MOTOR_2"/>
    <property type="match status" value="1"/>
</dbReference>
<keyword evidence="5 8" id="KW-0175">Coiled coil</keyword>
<dbReference type="Gene3D" id="3.40.850.10">
    <property type="entry name" value="Kinesin motor domain"/>
    <property type="match status" value="1"/>
</dbReference>
<evidence type="ECO:0000256" key="6">
    <source>
        <dbReference type="ARBA" id="ARBA00023212"/>
    </source>
</evidence>
<sequence>MNISNPQEVVPRLFTRCCYVLIVTSRARKEAAAHIIAAGLCCTKFLCYPKNTKMTSGETNVRVAARCRPFNESEKGRAATRVVKMSAEKTVIHNPHPGTNTKEYTFSFDHSYFWDTKTEQIFHDLGSPLLKKALEGYNVTMYAYGQTGTGKTHTMIGTEEEPGIIPLLNQGLFKYIDEAPPNKQFFVTVSFYEIFQEMIHDLLNPTGQDLRVRQHPQLGIFIEGLAELVVQNNEDIAGLFEQGNRVRKMASVDKNSSGARSDCVFTIHVEQKGNGGSSETGIRSKITLIDMAGSERMEGVDLNIQSEGAFINKGISALNAVVSALADPKKKEGHIPYRDSKLTRILQDSLGGSAYTAIIATVSPADSDYEETLASMQCGNRTKAIENAAKKNEIENTKIIQDLRNEISRLREKLATSGRAGGASKDDVQQMEELIKDLQTAKRQTWEERERLSEHYDNERRITLANKGILDWVMDSTKRDNKEVQGKLMALQKEKDQLTAEFKEKRKLVDELKDDLQSKIADYSKMAESGKSSEEDNKSRVAAIHDLKEKLKSENDELKRIKHKLKEVQEKQKAEKEEAKSQTTFLKGNAELRYRIESERREKHERENAATLADEVDRVKMEVEQEKAELQLKAAEGAQYSTEQAIKLEMELVELKAERTVMSLRIQSVTEEKKRLKADLEEAYKRHKEELEIQQLQHFQTFRNYREVFEEQKAAIEQRYRTLLEEAIQDAVFLSTRNQELMHENQILKQEMAELKDQMSLGGAKVDNA</sequence>
<feature type="domain" description="Kinesin motor" evidence="9">
    <location>
        <begin position="60"/>
        <end position="385"/>
    </location>
</feature>
<feature type="coiled-coil region" evidence="8">
    <location>
        <begin position="400"/>
        <end position="444"/>
    </location>
</feature>
<dbReference type="CDD" id="cd00106">
    <property type="entry name" value="KISc"/>
    <property type="match status" value="1"/>
</dbReference>
<protein>
    <recommendedName>
        <fullName evidence="9">Kinesin motor domain-containing protein</fullName>
    </recommendedName>
</protein>
<keyword evidence="4 7" id="KW-0067">ATP-binding</keyword>
<dbReference type="Proteomes" id="UP001159427">
    <property type="component" value="Unassembled WGS sequence"/>
</dbReference>
<dbReference type="PANTHER" id="PTHR47969:SF15">
    <property type="entry name" value="CHROMOSOME-ASSOCIATED KINESIN KIF4A-RELATED"/>
    <property type="match status" value="1"/>
</dbReference>
<evidence type="ECO:0000313" key="10">
    <source>
        <dbReference type="EMBL" id="CAH3192501.1"/>
    </source>
</evidence>
<dbReference type="SUPFAM" id="SSF52540">
    <property type="entry name" value="P-loop containing nucleoside triphosphate hydrolases"/>
    <property type="match status" value="1"/>
</dbReference>
<dbReference type="PRINTS" id="PR00380">
    <property type="entry name" value="KINESINHEAVY"/>
</dbReference>